<dbReference type="Proteomes" id="UP000317093">
    <property type="component" value="Chromosome"/>
</dbReference>
<evidence type="ECO:0000256" key="2">
    <source>
        <dbReference type="ARBA" id="ARBA00022737"/>
    </source>
</evidence>
<dbReference type="EC" id="5.3.1.13" evidence="10"/>
<dbReference type="PROSITE" id="PS51371">
    <property type="entry name" value="CBS"/>
    <property type="match status" value="2"/>
</dbReference>
<dbReference type="Gene3D" id="3.10.580.10">
    <property type="entry name" value="CBS-domain"/>
    <property type="match status" value="1"/>
</dbReference>
<feature type="site" description="Catalytically relevant" evidence="6">
    <location>
        <position position="114"/>
    </location>
</feature>
<dbReference type="SMART" id="SM00116">
    <property type="entry name" value="CBS"/>
    <property type="match status" value="2"/>
</dbReference>
<keyword evidence="10" id="KW-0413">Isomerase</keyword>
<evidence type="ECO:0000256" key="6">
    <source>
        <dbReference type="PIRSR" id="PIRSR004692-3"/>
    </source>
</evidence>
<feature type="domain" description="SIS" evidence="9">
    <location>
        <begin position="44"/>
        <end position="187"/>
    </location>
</feature>
<reference evidence="10 11" key="1">
    <citation type="submission" date="2019-02" db="EMBL/GenBank/DDBJ databases">
        <title>Deep-cultivation of Planctomycetes and their phenomic and genomic characterization uncovers novel biology.</title>
        <authorList>
            <person name="Wiegand S."/>
            <person name="Jogler M."/>
            <person name="Boedeker C."/>
            <person name="Pinto D."/>
            <person name="Vollmers J."/>
            <person name="Rivas-Marin E."/>
            <person name="Kohn T."/>
            <person name="Peeters S.H."/>
            <person name="Heuer A."/>
            <person name="Rast P."/>
            <person name="Oberbeckmann S."/>
            <person name="Bunk B."/>
            <person name="Jeske O."/>
            <person name="Meyerdierks A."/>
            <person name="Storesund J.E."/>
            <person name="Kallscheuer N."/>
            <person name="Luecker S."/>
            <person name="Lage O.M."/>
            <person name="Pohl T."/>
            <person name="Merkel B.J."/>
            <person name="Hornburger P."/>
            <person name="Mueller R.-W."/>
            <person name="Bruemmer F."/>
            <person name="Labrenz M."/>
            <person name="Spormann A.M."/>
            <person name="Op den Camp H."/>
            <person name="Overmann J."/>
            <person name="Amann R."/>
            <person name="Jetten M.S.M."/>
            <person name="Mascher T."/>
            <person name="Medema M.H."/>
            <person name="Devos D.P."/>
            <person name="Kaster A.-K."/>
            <person name="Ovreas L."/>
            <person name="Rohde M."/>
            <person name="Galperin M.Y."/>
            <person name="Jogler C."/>
        </authorList>
    </citation>
    <scope>NUCLEOTIDE SEQUENCE [LARGE SCALE GENOMIC DNA]</scope>
    <source>
        <strain evidence="10 11">Pan216</strain>
    </source>
</reference>
<dbReference type="Pfam" id="PF00571">
    <property type="entry name" value="CBS"/>
    <property type="match status" value="1"/>
</dbReference>
<dbReference type="PANTHER" id="PTHR42745:SF1">
    <property type="entry name" value="ARABINOSE 5-PHOSPHATE ISOMERASE KDSD"/>
    <property type="match status" value="1"/>
</dbReference>
<dbReference type="PIRSF" id="PIRSF004692">
    <property type="entry name" value="KdsD_KpsF"/>
    <property type="match status" value="1"/>
</dbReference>
<dbReference type="NCBIfam" id="TIGR00393">
    <property type="entry name" value="kpsF"/>
    <property type="match status" value="1"/>
</dbReference>
<evidence type="ECO:0000256" key="1">
    <source>
        <dbReference type="ARBA" id="ARBA00008165"/>
    </source>
</evidence>
<dbReference type="KEGG" id="knv:Pan216_35290"/>
<feature type="binding site" evidence="5">
    <location>
        <position position="85"/>
    </location>
    <ligand>
        <name>Zn(2+)</name>
        <dbReference type="ChEBI" id="CHEBI:29105"/>
    </ligand>
</feature>
<evidence type="ECO:0000256" key="7">
    <source>
        <dbReference type="PROSITE-ProRule" id="PRU00703"/>
    </source>
</evidence>
<dbReference type="AlphaFoldDB" id="A0A518B6U3"/>
<keyword evidence="3 7" id="KW-0129">CBS domain</keyword>
<evidence type="ECO:0000259" key="8">
    <source>
        <dbReference type="PROSITE" id="PS51371"/>
    </source>
</evidence>
<dbReference type="InterPro" id="IPR035474">
    <property type="entry name" value="SIS_Kpsf"/>
</dbReference>
<evidence type="ECO:0000313" key="10">
    <source>
        <dbReference type="EMBL" id="QDU62662.1"/>
    </source>
</evidence>
<dbReference type="Pfam" id="PF01380">
    <property type="entry name" value="SIS"/>
    <property type="match status" value="1"/>
</dbReference>
<protein>
    <submittedName>
        <fullName evidence="10">Arabinose 5-phosphate isomerase KdsD</fullName>
        <ecNumber evidence="10">5.3.1.13</ecNumber>
    </submittedName>
</protein>
<evidence type="ECO:0000256" key="3">
    <source>
        <dbReference type="ARBA" id="ARBA00023122"/>
    </source>
</evidence>
<feature type="domain" description="CBS" evidence="8">
    <location>
        <begin position="280"/>
        <end position="336"/>
    </location>
</feature>
<dbReference type="InterPro" id="IPR050986">
    <property type="entry name" value="GutQ/KpsF_isomerases"/>
</dbReference>
<dbReference type="InterPro" id="IPR046342">
    <property type="entry name" value="CBS_dom_sf"/>
</dbReference>
<dbReference type="EMBL" id="CP036279">
    <property type="protein sequence ID" value="QDU62662.1"/>
    <property type="molecule type" value="Genomic_DNA"/>
</dbReference>
<sequence>MEIDAAATLSNDQLRLERARQVLRTEAKALLAVSEKIGGSFLKAADALLACPGNVIVTGMGKSGHVAQKIAATLCSTGTVAFFLHPAEAIHGDLGRVTQNDTVLALSDSGETDEVKQILTPLRESGAVLIGITGRSGSTLARMSDITLCYGPVSEACSLGLAPTTSSTVMMAVGDALSIVLMSDRAFGDEDFGRFHPGGSLGRQLRSVGEMMRDGEQLRVAPADRTIREVFVETCRPGRRTGAVMLTDPGGKLVGLCTDSDLVRQIEQRNSLDRPISEIMTKQPTMLRREQRVRDAIAILKDRHFSEIPVVDDEGRPIGMIDITDVMDLLPTPMAA</sequence>
<dbReference type="InterPro" id="IPR046348">
    <property type="entry name" value="SIS_dom_sf"/>
</dbReference>
<dbReference type="Gene3D" id="3.40.50.10490">
    <property type="entry name" value="Glucose-6-phosphate isomerase like protein, domain 1"/>
    <property type="match status" value="1"/>
</dbReference>
<organism evidence="10 11">
    <name type="scientific">Kolteria novifilia</name>
    <dbReference type="NCBI Taxonomy" id="2527975"/>
    <lineage>
        <taxon>Bacteria</taxon>
        <taxon>Pseudomonadati</taxon>
        <taxon>Planctomycetota</taxon>
        <taxon>Planctomycetia</taxon>
        <taxon>Kolteriales</taxon>
        <taxon>Kolteriaceae</taxon>
        <taxon>Kolteria</taxon>
    </lineage>
</organism>
<name>A0A518B6U3_9BACT</name>
<dbReference type="GO" id="GO:0019146">
    <property type="term" value="F:arabinose-5-phosphate isomerase activity"/>
    <property type="evidence" value="ECO:0007669"/>
    <property type="project" value="UniProtKB-EC"/>
</dbReference>
<evidence type="ECO:0000313" key="11">
    <source>
        <dbReference type="Proteomes" id="UP000317093"/>
    </source>
</evidence>
<feature type="domain" description="CBS" evidence="8">
    <location>
        <begin position="211"/>
        <end position="272"/>
    </location>
</feature>
<dbReference type="CDD" id="cd05014">
    <property type="entry name" value="SIS_Kpsf"/>
    <property type="match status" value="1"/>
</dbReference>
<dbReference type="GO" id="GO:0097367">
    <property type="term" value="F:carbohydrate derivative binding"/>
    <property type="evidence" value="ECO:0007669"/>
    <property type="project" value="InterPro"/>
</dbReference>
<dbReference type="GO" id="GO:1901135">
    <property type="term" value="P:carbohydrate derivative metabolic process"/>
    <property type="evidence" value="ECO:0007669"/>
    <property type="project" value="InterPro"/>
</dbReference>
<evidence type="ECO:0000259" key="9">
    <source>
        <dbReference type="PROSITE" id="PS51464"/>
    </source>
</evidence>
<accession>A0A518B6U3</accession>
<dbReference type="GO" id="GO:0046872">
    <property type="term" value="F:metal ion binding"/>
    <property type="evidence" value="ECO:0007669"/>
    <property type="project" value="UniProtKB-KW"/>
</dbReference>
<dbReference type="PANTHER" id="PTHR42745">
    <property type="match status" value="1"/>
</dbReference>
<dbReference type="FunFam" id="3.40.50.10490:FF:000011">
    <property type="entry name" value="Arabinose 5-phosphate isomerase"/>
    <property type="match status" value="1"/>
</dbReference>
<dbReference type="SUPFAM" id="SSF53697">
    <property type="entry name" value="SIS domain"/>
    <property type="match status" value="1"/>
</dbReference>
<dbReference type="InterPro" id="IPR000644">
    <property type="entry name" value="CBS_dom"/>
</dbReference>
<dbReference type="PROSITE" id="PS51464">
    <property type="entry name" value="SIS"/>
    <property type="match status" value="1"/>
</dbReference>
<keyword evidence="2" id="KW-0677">Repeat</keyword>
<feature type="site" description="Catalytically relevant" evidence="6">
    <location>
        <position position="62"/>
    </location>
</feature>
<dbReference type="GO" id="GO:0005975">
    <property type="term" value="P:carbohydrate metabolic process"/>
    <property type="evidence" value="ECO:0007669"/>
    <property type="project" value="InterPro"/>
</dbReference>
<feature type="site" description="Catalytically relevant" evidence="6">
    <location>
        <position position="155"/>
    </location>
</feature>
<dbReference type="InterPro" id="IPR004800">
    <property type="entry name" value="KdsD/KpsF-type"/>
</dbReference>
<evidence type="ECO:0000256" key="5">
    <source>
        <dbReference type="PIRSR" id="PIRSR004692-2"/>
    </source>
</evidence>
<feature type="site" description="Catalytically relevant" evidence="6">
    <location>
        <position position="196"/>
    </location>
</feature>
<keyword evidence="11" id="KW-1185">Reference proteome</keyword>
<gene>
    <name evidence="10" type="primary">kdsD</name>
    <name evidence="10" type="ORF">Pan216_35290</name>
</gene>
<comment type="similarity">
    <text evidence="1 4">Belongs to the SIS family. GutQ/KpsF subfamily.</text>
</comment>
<dbReference type="OrthoDB" id="9762536at2"/>
<dbReference type="InterPro" id="IPR001347">
    <property type="entry name" value="SIS_dom"/>
</dbReference>
<proteinExistence type="inferred from homology"/>
<keyword evidence="5" id="KW-0479">Metal-binding</keyword>
<evidence type="ECO:0000256" key="4">
    <source>
        <dbReference type="PIRNR" id="PIRNR004692"/>
    </source>
</evidence>
<keyword evidence="5" id="KW-0862">Zinc</keyword>
<dbReference type="RefSeq" id="WP_145259563.1">
    <property type="nucleotide sequence ID" value="NZ_CP036279.1"/>
</dbReference>